<evidence type="ECO:0008006" key="3">
    <source>
        <dbReference type="Google" id="ProtNLM"/>
    </source>
</evidence>
<keyword evidence="2" id="KW-1185">Reference proteome</keyword>
<evidence type="ECO:0000313" key="2">
    <source>
        <dbReference type="Proteomes" id="UP000186551"/>
    </source>
</evidence>
<sequence>MGEAEYHKFVSEEILRNGFVSLRYDAAHALLTLKWLRQIDFEERREGFLRALDFSIGNDIRYWLIDDAEIFVITSQEQHWVENEWTALVATSGISKIAVLLTDHYNSLVSFTGFTQRAQKKYQHHGSARHEVFMDQQTALQWLLGEGRQ</sequence>
<protein>
    <recommendedName>
        <fullName evidence="3">STAS/SEC14 domain-containing protein</fullName>
    </recommendedName>
</protein>
<dbReference type="AlphaFoldDB" id="A0A1Q5PBY7"/>
<name>A0A1Q5PBY7_9BACT</name>
<organism evidence="1 2">
    <name type="scientific">Pontibacter flavimaris</name>
    <dbReference type="NCBI Taxonomy" id="1797110"/>
    <lineage>
        <taxon>Bacteria</taxon>
        <taxon>Pseudomonadati</taxon>
        <taxon>Bacteroidota</taxon>
        <taxon>Cytophagia</taxon>
        <taxon>Cytophagales</taxon>
        <taxon>Hymenobacteraceae</taxon>
        <taxon>Pontibacter</taxon>
    </lineage>
</organism>
<dbReference type="Proteomes" id="UP000186551">
    <property type="component" value="Unassembled WGS sequence"/>
</dbReference>
<accession>A0A1Q5PBY7</accession>
<gene>
    <name evidence="1" type="ORF">A3841_00335</name>
</gene>
<comment type="caution">
    <text evidence="1">The sequence shown here is derived from an EMBL/GenBank/DDBJ whole genome shotgun (WGS) entry which is preliminary data.</text>
</comment>
<proteinExistence type="predicted"/>
<evidence type="ECO:0000313" key="1">
    <source>
        <dbReference type="EMBL" id="OKL39713.1"/>
    </source>
</evidence>
<reference evidence="1 2" key="1">
    <citation type="submission" date="2016-03" db="EMBL/GenBank/DDBJ databases">
        <title>Genome sequence of Pontibacter sp. nov., of the family cytophagaceae, isolated from marine sediment of the Yellow Sea, China.</title>
        <authorList>
            <person name="Zhang G."/>
            <person name="Zhang R."/>
        </authorList>
    </citation>
    <scope>NUCLEOTIDE SEQUENCE [LARGE SCALE GENOMIC DNA]</scope>
    <source>
        <strain evidence="1 2">S10-8</strain>
    </source>
</reference>
<dbReference type="EMBL" id="LVWA01000007">
    <property type="protein sequence ID" value="OKL39713.1"/>
    <property type="molecule type" value="Genomic_DNA"/>
</dbReference>